<organism evidence="3 4">
    <name type="scientific">Myxococcus llanfairpwllgwyngyllgogerychwyrndrobwllllantysiliogogogochensis</name>
    <dbReference type="NCBI Taxonomy" id="2590453"/>
    <lineage>
        <taxon>Bacteria</taxon>
        <taxon>Pseudomonadati</taxon>
        <taxon>Myxococcota</taxon>
        <taxon>Myxococcia</taxon>
        <taxon>Myxococcales</taxon>
        <taxon>Cystobacterineae</taxon>
        <taxon>Myxococcaceae</taxon>
        <taxon>Myxococcus</taxon>
    </lineage>
</organism>
<accession>A0A540X6P5</accession>
<dbReference type="OrthoDB" id="9800493at2"/>
<evidence type="ECO:0000259" key="2">
    <source>
        <dbReference type="PROSITE" id="PS50987"/>
    </source>
</evidence>
<gene>
    <name evidence="3" type="ORF">FJV41_05825</name>
</gene>
<dbReference type="PROSITE" id="PS50987">
    <property type="entry name" value="HTH_ARSR_2"/>
    <property type="match status" value="1"/>
</dbReference>
<dbReference type="InterPro" id="IPR036390">
    <property type="entry name" value="WH_DNA-bd_sf"/>
</dbReference>
<dbReference type="RefSeq" id="WP_141641409.1">
    <property type="nucleotide sequence ID" value="NZ_VIFM01000015.1"/>
</dbReference>
<feature type="domain" description="HTH arsR-type" evidence="2">
    <location>
        <begin position="12"/>
        <end position="106"/>
    </location>
</feature>
<reference evidence="3 4" key="1">
    <citation type="submission" date="2019-06" db="EMBL/GenBank/DDBJ databases">
        <authorList>
            <person name="Livingstone P."/>
            <person name="Whitworth D."/>
        </authorList>
    </citation>
    <scope>NUCLEOTIDE SEQUENCE [LARGE SCALE GENOMIC DNA]</scope>
    <source>
        <strain evidence="3 4">AM401</strain>
    </source>
</reference>
<dbReference type="InterPro" id="IPR011991">
    <property type="entry name" value="ArsR-like_HTH"/>
</dbReference>
<dbReference type="EMBL" id="VIFM01000015">
    <property type="protein sequence ID" value="TQF16935.1"/>
    <property type="molecule type" value="Genomic_DNA"/>
</dbReference>
<keyword evidence="4" id="KW-1185">Reference proteome</keyword>
<dbReference type="Pfam" id="PF12840">
    <property type="entry name" value="HTH_20"/>
    <property type="match status" value="1"/>
</dbReference>
<evidence type="ECO:0000313" key="4">
    <source>
        <dbReference type="Proteomes" id="UP000315369"/>
    </source>
</evidence>
<dbReference type="Gene3D" id="1.10.10.10">
    <property type="entry name" value="Winged helix-like DNA-binding domain superfamily/Winged helix DNA-binding domain"/>
    <property type="match status" value="1"/>
</dbReference>
<dbReference type="NCBIfam" id="NF033788">
    <property type="entry name" value="HTH_metalloreg"/>
    <property type="match status" value="1"/>
</dbReference>
<evidence type="ECO:0000313" key="3">
    <source>
        <dbReference type="EMBL" id="TQF16935.1"/>
    </source>
</evidence>
<sequence>MSPRSAHAHLPTSSGPSSTLDAVFFALADSTRRALLARLRGSEATAGSLATGFAMTRPAVSRHLRVLRQAEMVREERRGRERVYTLEPLRLRLISDWLDDYRVFWPARLHDLKQFIESMPDDDAPGPPQVPVRRAPRSLKRRPR</sequence>
<dbReference type="PRINTS" id="PR00778">
    <property type="entry name" value="HTHARSR"/>
</dbReference>
<dbReference type="InterPro" id="IPR036388">
    <property type="entry name" value="WH-like_DNA-bd_sf"/>
</dbReference>
<dbReference type="CDD" id="cd00090">
    <property type="entry name" value="HTH_ARSR"/>
    <property type="match status" value="1"/>
</dbReference>
<comment type="caution">
    <text evidence="3">The sequence shown here is derived from an EMBL/GenBank/DDBJ whole genome shotgun (WGS) entry which is preliminary data.</text>
</comment>
<feature type="compositionally biased region" description="Basic residues" evidence="1">
    <location>
        <begin position="134"/>
        <end position="144"/>
    </location>
</feature>
<proteinExistence type="predicted"/>
<feature type="region of interest" description="Disordered" evidence="1">
    <location>
        <begin position="118"/>
        <end position="144"/>
    </location>
</feature>
<protein>
    <submittedName>
        <fullName evidence="3">Helix-turn-helix transcriptional regulator</fullName>
    </submittedName>
</protein>
<dbReference type="PANTHER" id="PTHR38600">
    <property type="entry name" value="TRANSCRIPTIONAL REGULATORY PROTEIN"/>
    <property type="match status" value="1"/>
</dbReference>
<dbReference type="Proteomes" id="UP000315369">
    <property type="component" value="Unassembled WGS sequence"/>
</dbReference>
<dbReference type="SUPFAM" id="SSF46785">
    <property type="entry name" value="Winged helix' DNA-binding domain"/>
    <property type="match status" value="1"/>
</dbReference>
<dbReference type="AlphaFoldDB" id="A0A540X6P5"/>
<dbReference type="InterPro" id="IPR001845">
    <property type="entry name" value="HTH_ArsR_DNA-bd_dom"/>
</dbReference>
<dbReference type="PANTHER" id="PTHR38600:SF2">
    <property type="entry name" value="SLL0088 PROTEIN"/>
    <property type="match status" value="1"/>
</dbReference>
<name>A0A540X6P5_9BACT</name>
<evidence type="ECO:0000256" key="1">
    <source>
        <dbReference type="SAM" id="MobiDB-lite"/>
    </source>
</evidence>
<dbReference type="SMART" id="SM00418">
    <property type="entry name" value="HTH_ARSR"/>
    <property type="match status" value="1"/>
</dbReference>
<dbReference type="GO" id="GO:0003700">
    <property type="term" value="F:DNA-binding transcription factor activity"/>
    <property type="evidence" value="ECO:0007669"/>
    <property type="project" value="InterPro"/>
</dbReference>